<gene>
    <name evidence="1" type="ORF">M595_0459</name>
</gene>
<name>U7QNE0_9CYAN</name>
<evidence type="ECO:0000313" key="1">
    <source>
        <dbReference type="EMBL" id="ERT09489.1"/>
    </source>
</evidence>
<protein>
    <submittedName>
        <fullName evidence="1">Uncharacterized protein</fullName>
    </submittedName>
</protein>
<dbReference type="AlphaFoldDB" id="U7QNE0"/>
<comment type="caution">
    <text evidence="1">The sequence shown here is derived from an EMBL/GenBank/DDBJ whole genome shotgun (WGS) entry which is preliminary data.</text>
</comment>
<keyword evidence="2" id="KW-1185">Reference proteome</keyword>
<reference evidence="1 2" key="1">
    <citation type="journal article" date="2013" name="Front. Microbiol.">
        <title>Comparative genomic analyses of the cyanobacterium, Lyngbya aestuarii BL J, a powerful hydrogen producer.</title>
        <authorList>
            <person name="Kothari A."/>
            <person name="Vaughn M."/>
            <person name="Garcia-Pichel F."/>
        </authorList>
    </citation>
    <scope>NUCLEOTIDE SEQUENCE [LARGE SCALE GENOMIC DNA]</scope>
    <source>
        <strain evidence="1 2">BL J</strain>
    </source>
</reference>
<dbReference type="RefSeq" id="WP_023064369.1">
    <property type="nucleotide sequence ID" value="NZ_AUZM01000003.1"/>
</dbReference>
<accession>U7QNE0</accession>
<evidence type="ECO:0000313" key="2">
    <source>
        <dbReference type="Proteomes" id="UP000017127"/>
    </source>
</evidence>
<organism evidence="1 2">
    <name type="scientific">Lyngbya aestuarii BL J</name>
    <dbReference type="NCBI Taxonomy" id="1348334"/>
    <lineage>
        <taxon>Bacteria</taxon>
        <taxon>Bacillati</taxon>
        <taxon>Cyanobacteriota</taxon>
        <taxon>Cyanophyceae</taxon>
        <taxon>Oscillatoriophycideae</taxon>
        <taxon>Oscillatoriales</taxon>
        <taxon>Microcoleaceae</taxon>
        <taxon>Lyngbya</taxon>
    </lineage>
</organism>
<proteinExistence type="predicted"/>
<dbReference type="EMBL" id="AUZM01000003">
    <property type="protein sequence ID" value="ERT09489.1"/>
    <property type="molecule type" value="Genomic_DNA"/>
</dbReference>
<sequence>MKLTKIDLSKIVAVGHNNGQLGLLIDRGEEIDYIEIPAPGVAYDGLQSVSNFANNRAFLGGDQDPTPLRGSLPFDRCGEGVFLDEQDQDEEEELLIELECHDPNDDEYYPVERVDQELSPETPNSNQLLNVQVPGYC</sequence>
<dbReference type="Proteomes" id="UP000017127">
    <property type="component" value="Unassembled WGS sequence"/>
</dbReference>